<dbReference type="EMBL" id="LR792632">
    <property type="protein sequence ID" value="CAB3288798.1"/>
    <property type="molecule type" value="Genomic_DNA"/>
</dbReference>
<evidence type="ECO:0000256" key="1">
    <source>
        <dbReference type="ARBA" id="ARBA00004141"/>
    </source>
</evidence>
<dbReference type="InterPro" id="IPR006977">
    <property type="entry name" value="Yip1_dom"/>
</dbReference>
<protein>
    <submittedName>
        <fullName evidence="7">Yip1 domain-containing protein</fullName>
    </submittedName>
</protein>
<evidence type="ECO:0000256" key="5">
    <source>
        <dbReference type="SAM" id="Phobius"/>
    </source>
</evidence>
<dbReference type="GO" id="GO:0016020">
    <property type="term" value="C:membrane"/>
    <property type="evidence" value="ECO:0007669"/>
    <property type="project" value="UniProtKB-SubCell"/>
</dbReference>
<evidence type="ECO:0000259" key="6">
    <source>
        <dbReference type="Pfam" id="PF04893"/>
    </source>
</evidence>
<accession>A0A8D6PZU2</accession>
<evidence type="ECO:0000256" key="4">
    <source>
        <dbReference type="ARBA" id="ARBA00023136"/>
    </source>
</evidence>
<reference evidence="7 8" key="1">
    <citation type="submission" date="2020-04" db="EMBL/GenBank/DDBJ databases">
        <authorList>
            <consortium name="Genoscope - CEA"/>
            <person name="William W."/>
        </authorList>
    </citation>
    <scope>NUCLEOTIDE SEQUENCE [LARGE SCALE GENOMIC DNA]</scope>
    <source>
        <strain evidence="7 8">SG7</strain>
    </source>
</reference>
<proteinExistence type="predicted"/>
<evidence type="ECO:0000256" key="3">
    <source>
        <dbReference type="ARBA" id="ARBA00022989"/>
    </source>
</evidence>
<comment type="subcellular location">
    <subcellularLocation>
        <location evidence="1">Membrane</location>
        <topology evidence="1">Multi-pass membrane protein</topology>
    </subcellularLocation>
</comment>
<keyword evidence="8" id="KW-1185">Reference proteome</keyword>
<evidence type="ECO:0000313" key="7">
    <source>
        <dbReference type="EMBL" id="CAB3288798.1"/>
    </source>
</evidence>
<gene>
    <name evidence="7" type="ORF">MLAUSG7_0904</name>
</gene>
<dbReference type="RefSeq" id="WP_214399283.1">
    <property type="nucleotide sequence ID" value="NZ_LR792632.1"/>
</dbReference>
<dbReference type="Pfam" id="PF04893">
    <property type="entry name" value="Yip1"/>
    <property type="match status" value="1"/>
</dbReference>
<evidence type="ECO:0000256" key="2">
    <source>
        <dbReference type="ARBA" id="ARBA00022692"/>
    </source>
</evidence>
<dbReference type="Proteomes" id="UP000679213">
    <property type="component" value="Chromosome I"/>
</dbReference>
<feature type="domain" description="Yip1" evidence="6">
    <location>
        <begin position="5"/>
        <end position="211"/>
    </location>
</feature>
<dbReference type="AlphaFoldDB" id="A0A8D6PZU2"/>
<keyword evidence="4 5" id="KW-0472">Membrane</keyword>
<name>A0A8D6PZU2_9EURY</name>
<dbReference type="KEGG" id="mesg:MLAUSG7_0904"/>
<feature type="transmembrane region" description="Helical" evidence="5">
    <location>
        <begin position="64"/>
        <end position="94"/>
    </location>
</feature>
<feature type="transmembrane region" description="Helical" evidence="5">
    <location>
        <begin position="106"/>
        <end position="129"/>
    </location>
</feature>
<dbReference type="GeneID" id="65883706"/>
<keyword evidence="3 5" id="KW-1133">Transmembrane helix</keyword>
<sequence>MDIKELILNPNNFFKNLSNKEISLKEPFIIVLVFSILLSIYSYYTSSVMFKIFPPDMQSMLSFMTIISAISAFIGGFVAWLLIAIVMHIISMAFGGNGSFKRTFEFTGYGFLPNLIALCITIPIGYYFLSNVHIPTLSMEQLQNPIIVKMVMKQIFPKTLIYTNTLIGFAVTIWNLYIWTYAIKYARNLELKKAFITALIPTVIFGLYQLYSVLKFL</sequence>
<organism evidence="7 8">
    <name type="scientific">Methanocaldococcus lauensis</name>
    <dbReference type="NCBI Taxonomy" id="2546128"/>
    <lineage>
        <taxon>Archaea</taxon>
        <taxon>Methanobacteriati</taxon>
        <taxon>Methanobacteriota</taxon>
        <taxon>Methanomada group</taxon>
        <taxon>Methanococci</taxon>
        <taxon>Methanococcales</taxon>
        <taxon>Methanocaldococcaceae</taxon>
        <taxon>Methanocaldococcus</taxon>
    </lineage>
</organism>
<feature type="transmembrane region" description="Helical" evidence="5">
    <location>
        <begin position="160"/>
        <end position="182"/>
    </location>
</feature>
<evidence type="ECO:0000313" key="8">
    <source>
        <dbReference type="Proteomes" id="UP000679213"/>
    </source>
</evidence>
<feature type="transmembrane region" description="Helical" evidence="5">
    <location>
        <begin position="27"/>
        <end position="44"/>
    </location>
</feature>
<feature type="transmembrane region" description="Helical" evidence="5">
    <location>
        <begin position="194"/>
        <end position="211"/>
    </location>
</feature>
<keyword evidence="2 5" id="KW-0812">Transmembrane</keyword>